<dbReference type="InterPro" id="IPR051487">
    <property type="entry name" value="Ser/Thr_Proteases_Immune/Dev"/>
</dbReference>
<evidence type="ECO:0000256" key="5">
    <source>
        <dbReference type="SAM" id="SignalP"/>
    </source>
</evidence>
<evidence type="ECO:0000256" key="3">
    <source>
        <dbReference type="ARBA" id="ARBA00024195"/>
    </source>
</evidence>
<comment type="similarity">
    <text evidence="3">Belongs to the peptidase S1 family. CLIP subfamily.</text>
</comment>
<reference evidence="7" key="1">
    <citation type="submission" date="2016-12" db="EMBL/GenBank/DDBJ databases">
        <title>An insight into the sialome and mialome of the sand fly, Nyssomyia neivai.</title>
        <authorList>
            <person name="Sebastian V."/>
            <person name="Goulart T.M."/>
            <person name="Oliveira W."/>
            <person name="Calvo E."/>
            <person name="Oliveira L.F."/>
            <person name="Pinto M.C."/>
            <person name="Rosselino A.M."/>
            <person name="Ribeiro J.M."/>
        </authorList>
    </citation>
    <scope>NUCLEOTIDE SEQUENCE</scope>
</reference>
<dbReference type="InterPro" id="IPR001314">
    <property type="entry name" value="Peptidase_S1A"/>
</dbReference>
<feature type="signal peptide" evidence="5">
    <location>
        <begin position="1"/>
        <end position="21"/>
    </location>
</feature>
<keyword evidence="1" id="KW-1015">Disulfide bond</keyword>
<evidence type="ECO:0000259" key="6">
    <source>
        <dbReference type="PROSITE" id="PS50240"/>
    </source>
</evidence>
<dbReference type="SMART" id="SM00020">
    <property type="entry name" value="Tryp_SPc"/>
    <property type="match status" value="1"/>
</dbReference>
<protein>
    <submittedName>
        <fullName evidence="7">Putative trypsin</fullName>
    </submittedName>
</protein>
<dbReference type="InterPro" id="IPR009003">
    <property type="entry name" value="Peptidase_S1_PA"/>
</dbReference>
<dbReference type="GO" id="GO:0004252">
    <property type="term" value="F:serine-type endopeptidase activity"/>
    <property type="evidence" value="ECO:0007669"/>
    <property type="project" value="InterPro"/>
</dbReference>
<keyword evidence="4" id="KW-0472">Membrane</keyword>
<evidence type="ECO:0000256" key="4">
    <source>
        <dbReference type="SAM" id="Phobius"/>
    </source>
</evidence>
<dbReference type="PROSITE" id="PS50240">
    <property type="entry name" value="TRYPSIN_DOM"/>
    <property type="match status" value="1"/>
</dbReference>
<keyword evidence="5" id="KW-0732">Signal</keyword>
<dbReference type="InterPro" id="IPR001254">
    <property type="entry name" value="Trypsin_dom"/>
</dbReference>
<dbReference type="Gene3D" id="2.40.10.10">
    <property type="entry name" value="Trypsin-like serine proteases"/>
    <property type="match status" value="2"/>
</dbReference>
<dbReference type="Pfam" id="PF00089">
    <property type="entry name" value="Trypsin"/>
    <property type="match status" value="1"/>
</dbReference>
<feature type="chain" id="PRO_5012815171" evidence="5">
    <location>
        <begin position="22"/>
        <end position="310"/>
    </location>
</feature>
<sequence length="310" mass="34260">MNRSWVVLCAFIGALTGASSPFQVSIRLYNDVYTVGGQEKSHICNGVIVDQSYIVTTGHCVKDTVLFSNTSRPITPEIIYIVAGNFSAVNASTVTRNVKNITFHKNFNPITLENDIAILQLDTPLPLQNTNVKWIKVAHEEVARNPCFVTVLNETNGGFKVLENVPIIEMWHCNRSANFSSFKRDDICSQYIINGGSWCGKTDQYYKYSADRGSALVCNEYLIGLLSSIDPPDDPFSTDCAQNKRTYAFYTNVEEYGPWIRSVTGMNQGNSPKPPTTNMYGKGTASTFTPGAIIFGALVLVLLQLSHLNV</sequence>
<dbReference type="GO" id="GO:0006508">
    <property type="term" value="P:proteolysis"/>
    <property type="evidence" value="ECO:0007669"/>
    <property type="project" value="InterPro"/>
</dbReference>
<evidence type="ECO:0000313" key="7">
    <source>
        <dbReference type="EMBL" id="JAV08757.1"/>
    </source>
</evidence>
<dbReference type="EMBL" id="GFDF01005327">
    <property type="protein sequence ID" value="JAV08757.1"/>
    <property type="molecule type" value="Transcribed_RNA"/>
</dbReference>
<keyword evidence="4" id="KW-0812">Transmembrane</keyword>
<feature type="domain" description="Peptidase S1" evidence="6">
    <location>
        <begin position="11"/>
        <end position="265"/>
    </location>
</feature>
<name>A0A1L8DQU9_9DIPT</name>
<dbReference type="FunFam" id="2.40.10.10:FF:000068">
    <property type="entry name" value="transmembrane protease serine 2"/>
    <property type="match status" value="1"/>
</dbReference>
<keyword evidence="2" id="KW-0325">Glycoprotein</keyword>
<dbReference type="SUPFAM" id="SSF50494">
    <property type="entry name" value="Trypsin-like serine proteases"/>
    <property type="match status" value="1"/>
</dbReference>
<feature type="transmembrane region" description="Helical" evidence="4">
    <location>
        <begin position="287"/>
        <end position="305"/>
    </location>
</feature>
<dbReference type="PANTHER" id="PTHR24256">
    <property type="entry name" value="TRYPTASE-RELATED"/>
    <property type="match status" value="1"/>
</dbReference>
<accession>A0A1L8DQU9</accession>
<organism evidence="7">
    <name type="scientific">Nyssomyia neivai</name>
    <dbReference type="NCBI Taxonomy" id="330878"/>
    <lineage>
        <taxon>Eukaryota</taxon>
        <taxon>Metazoa</taxon>
        <taxon>Ecdysozoa</taxon>
        <taxon>Arthropoda</taxon>
        <taxon>Hexapoda</taxon>
        <taxon>Insecta</taxon>
        <taxon>Pterygota</taxon>
        <taxon>Neoptera</taxon>
        <taxon>Endopterygota</taxon>
        <taxon>Diptera</taxon>
        <taxon>Nematocera</taxon>
        <taxon>Psychodoidea</taxon>
        <taxon>Psychodidae</taxon>
        <taxon>Nyssomyia</taxon>
    </lineage>
</organism>
<proteinExistence type="inferred from homology"/>
<dbReference type="PRINTS" id="PR00722">
    <property type="entry name" value="CHYMOTRYPSIN"/>
</dbReference>
<evidence type="ECO:0000256" key="1">
    <source>
        <dbReference type="ARBA" id="ARBA00023157"/>
    </source>
</evidence>
<dbReference type="AlphaFoldDB" id="A0A1L8DQU9"/>
<dbReference type="InterPro" id="IPR043504">
    <property type="entry name" value="Peptidase_S1_PA_chymotrypsin"/>
</dbReference>
<evidence type="ECO:0000256" key="2">
    <source>
        <dbReference type="ARBA" id="ARBA00023180"/>
    </source>
</evidence>
<keyword evidence="4" id="KW-1133">Transmembrane helix</keyword>